<dbReference type="NCBIfam" id="NF002634">
    <property type="entry name" value="PRK02304.1-3"/>
    <property type="match status" value="1"/>
</dbReference>
<evidence type="ECO:0000256" key="8">
    <source>
        <dbReference type="ARBA" id="ARBA00022676"/>
    </source>
</evidence>
<dbReference type="EMBL" id="JACHIG010000016">
    <property type="protein sequence ID" value="MBB5035347.1"/>
    <property type="molecule type" value="Genomic_DNA"/>
</dbReference>
<evidence type="ECO:0000256" key="3">
    <source>
        <dbReference type="ARBA" id="ARBA00004496"/>
    </source>
</evidence>
<dbReference type="PANTHER" id="PTHR32315:SF3">
    <property type="entry name" value="ADENINE PHOSPHORIBOSYLTRANSFERASE"/>
    <property type="match status" value="1"/>
</dbReference>
<organism evidence="13 14">
    <name type="scientific">Prosthecobacter vanneervenii</name>
    <dbReference type="NCBI Taxonomy" id="48466"/>
    <lineage>
        <taxon>Bacteria</taxon>
        <taxon>Pseudomonadati</taxon>
        <taxon>Verrucomicrobiota</taxon>
        <taxon>Verrucomicrobiia</taxon>
        <taxon>Verrucomicrobiales</taxon>
        <taxon>Verrucomicrobiaceae</taxon>
        <taxon>Prosthecobacter</taxon>
    </lineage>
</organism>
<dbReference type="SUPFAM" id="SSF53271">
    <property type="entry name" value="PRTase-like"/>
    <property type="match status" value="1"/>
</dbReference>
<evidence type="ECO:0000256" key="5">
    <source>
        <dbReference type="ARBA" id="ARBA00008391"/>
    </source>
</evidence>
<dbReference type="GO" id="GO:0002055">
    <property type="term" value="F:adenine binding"/>
    <property type="evidence" value="ECO:0007669"/>
    <property type="project" value="TreeGrafter"/>
</dbReference>
<dbReference type="GO" id="GO:0003999">
    <property type="term" value="F:adenine phosphoribosyltransferase activity"/>
    <property type="evidence" value="ECO:0007669"/>
    <property type="project" value="UniProtKB-UniRule"/>
</dbReference>
<protein>
    <recommendedName>
        <fullName evidence="6 11">Adenine phosphoribosyltransferase</fullName>
        <shortName evidence="11">APRT</shortName>
        <ecNumber evidence="6 11">2.4.2.7</ecNumber>
    </recommendedName>
</protein>
<dbReference type="Proteomes" id="UP000590740">
    <property type="component" value="Unassembled WGS sequence"/>
</dbReference>
<comment type="subunit">
    <text evidence="11">Homodimer.</text>
</comment>
<dbReference type="GO" id="GO:0006168">
    <property type="term" value="P:adenine salvage"/>
    <property type="evidence" value="ECO:0007669"/>
    <property type="project" value="InterPro"/>
</dbReference>
<dbReference type="NCBIfam" id="TIGR01090">
    <property type="entry name" value="apt"/>
    <property type="match status" value="1"/>
</dbReference>
<comment type="function">
    <text evidence="2 11">Catalyzes a salvage reaction resulting in the formation of AMP, that is energically less costly than de novo synthesis.</text>
</comment>
<keyword evidence="8 11" id="KW-0328">Glycosyltransferase</keyword>
<evidence type="ECO:0000256" key="6">
    <source>
        <dbReference type="ARBA" id="ARBA00011893"/>
    </source>
</evidence>
<dbReference type="UniPathway" id="UPA00588">
    <property type="reaction ID" value="UER00646"/>
</dbReference>
<dbReference type="GO" id="GO:0016208">
    <property type="term" value="F:AMP binding"/>
    <property type="evidence" value="ECO:0007669"/>
    <property type="project" value="TreeGrafter"/>
</dbReference>
<evidence type="ECO:0000256" key="1">
    <source>
        <dbReference type="ARBA" id="ARBA00000868"/>
    </source>
</evidence>
<dbReference type="NCBIfam" id="NF002636">
    <property type="entry name" value="PRK02304.1-5"/>
    <property type="match status" value="1"/>
</dbReference>
<evidence type="ECO:0000256" key="10">
    <source>
        <dbReference type="ARBA" id="ARBA00022726"/>
    </source>
</evidence>
<evidence type="ECO:0000256" key="9">
    <source>
        <dbReference type="ARBA" id="ARBA00022679"/>
    </source>
</evidence>
<comment type="pathway">
    <text evidence="4 11">Purine metabolism; AMP biosynthesis via salvage pathway; AMP from adenine: step 1/1.</text>
</comment>
<evidence type="ECO:0000313" key="14">
    <source>
        <dbReference type="Proteomes" id="UP000590740"/>
    </source>
</evidence>
<evidence type="ECO:0000256" key="4">
    <source>
        <dbReference type="ARBA" id="ARBA00004659"/>
    </source>
</evidence>
<keyword evidence="14" id="KW-1185">Reference proteome</keyword>
<dbReference type="GO" id="GO:0005737">
    <property type="term" value="C:cytoplasm"/>
    <property type="evidence" value="ECO:0007669"/>
    <property type="project" value="UniProtKB-SubCell"/>
</dbReference>
<evidence type="ECO:0000256" key="11">
    <source>
        <dbReference type="HAMAP-Rule" id="MF_00004"/>
    </source>
</evidence>
<dbReference type="HAMAP" id="MF_00004">
    <property type="entry name" value="Aden_phosphoribosyltr"/>
    <property type="match status" value="1"/>
</dbReference>
<dbReference type="RefSeq" id="WP_184344044.1">
    <property type="nucleotide sequence ID" value="NZ_JACHIG010000016.1"/>
</dbReference>
<dbReference type="Pfam" id="PF00156">
    <property type="entry name" value="Pribosyltran"/>
    <property type="match status" value="1"/>
</dbReference>
<comment type="catalytic activity">
    <reaction evidence="1 11">
        <text>AMP + diphosphate = 5-phospho-alpha-D-ribose 1-diphosphate + adenine</text>
        <dbReference type="Rhea" id="RHEA:16609"/>
        <dbReference type="ChEBI" id="CHEBI:16708"/>
        <dbReference type="ChEBI" id="CHEBI:33019"/>
        <dbReference type="ChEBI" id="CHEBI:58017"/>
        <dbReference type="ChEBI" id="CHEBI:456215"/>
        <dbReference type="EC" id="2.4.2.7"/>
    </reaction>
</comment>
<comment type="caution">
    <text evidence="13">The sequence shown here is derived from an EMBL/GenBank/DDBJ whole genome shotgun (WGS) entry which is preliminary data.</text>
</comment>
<dbReference type="CDD" id="cd06223">
    <property type="entry name" value="PRTases_typeI"/>
    <property type="match status" value="1"/>
</dbReference>
<dbReference type="InterPro" id="IPR005764">
    <property type="entry name" value="Ade_phspho_trans"/>
</dbReference>
<evidence type="ECO:0000259" key="12">
    <source>
        <dbReference type="Pfam" id="PF00156"/>
    </source>
</evidence>
<proteinExistence type="inferred from homology"/>
<sequence length="177" mass="18650">MAPDILDSIRSTIRDVPDFPTPGILFKDITPVLANPTLLAQAIDGMIEATGLTEVDKVVGIDARGFIFGALIAERLGAGFIPVRKKGKLPWKTRGVDYTLEYGTNSVEMHLDAIAPGETVLLADDLLATGGTAGAALDLIQQAGGQVVGSTFFIELSFLGGRQRVSTSGPVHALITY</sequence>
<accession>A0A7W7YFR7</accession>
<dbReference type="FunFam" id="3.40.50.2020:FF:000021">
    <property type="entry name" value="Adenine phosphoribosyltransferase"/>
    <property type="match status" value="1"/>
</dbReference>
<dbReference type="PANTHER" id="PTHR32315">
    <property type="entry name" value="ADENINE PHOSPHORIBOSYLTRANSFERASE"/>
    <property type="match status" value="1"/>
</dbReference>
<dbReference type="EC" id="2.4.2.7" evidence="6 11"/>
<dbReference type="InterPro" id="IPR000836">
    <property type="entry name" value="PRTase_dom"/>
</dbReference>
<comment type="similarity">
    <text evidence="5 11">Belongs to the purine/pyrimidine phosphoribosyltransferase family.</text>
</comment>
<evidence type="ECO:0000313" key="13">
    <source>
        <dbReference type="EMBL" id="MBB5035347.1"/>
    </source>
</evidence>
<keyword evidence="10 11" id="KW-0660">Purine salvage</keyword>
<dbReference type="GO" id="GO:0044209">
    <property type="term" value="P:AMP salvage"/>
    <property type="evidence" value="ECO:0007669"/>
    <property type="project" value="UniProtKB-UniRule"/>
</dbReference>
<dbReference type="InterPro" id="IPR050054">
    <property type="entry name" value="UPRTase/APRTase"/>
</dbReference>
<dbReference type="Gene3D" id="3.40.50.2020">
    <property type="match status" value="1"/>
</dbReference>
<evidence type="ECO:0000256" key="7">
    <source>
        <dbReference type="ARBA" id="ARBA00022490"/>
    </source>
</evidence>
<dbReference type="GO" id="GO:0006166">
    <property type="term" value="P:purine ribonucleoside salvage"/>
    <property type="evidence" value="ECO:0007669"/>
    <property type="project" value="UniProtKB-UniRule"/>
</dbReference>
<evidence type="ECO:0000256" key="2">
    <source>
        <dbReference type="ARBA" id="ARBA00003968"/>
    </source>
</evidence>
<dbReference type="InterPro" id="IPR029057">
    <property type="entry name" value="PRTase-like"/>
</dbReference>
<name>A0A7W7YFR7_9BACT</name>
<dbReference type="AlphaFoldDB" id="A0A7W7YFR7"/>
<comment type="subcellular location">
    <subcellularLocation>
        <location evidence="3 11">Cytoplasm</location>
    </subcellularLocation>
</comment>
<keyword evidence="9 11" id="KW-0808">Transferase</keyword>
<reference evidence="13 14" key="1">
    <citation type="submission" date="2020-08" db="EMBL/GenBank/DDBJ databases">
        <title>Genomic Encyclopedia of Type Strains, Phase IV (KMG-IV): sequencing the most valuable type-strain genomes for metagenomic binning, comparative biology and taxonomic classification.</title>
        <authorList>
            <person name="Goeker M."/>
        </authorList>
    </citation>
    <scope>NUCLEOTIDE SEQUENCE [LARGE SCALE GENOMIC DNA]</scope>
    <source>
        <strain evidence="13 14">DSM 12252</strain>
    </source>
</reference>
<keyword evidence="7 11" id="KW-0963">Cytoplasm</keyword>
<gene>
    <name evidence="11" type="primary">apt</name>
    <name evidence="13" type="ORF">HNQ65_004957</name>
</gene>
<feature type="domain" description="Phosphoribosyltransferase" evidence="12">
    <location>
        <begin position="42"/>
        <end position="154"/>
    </location>
</feature>